<reference evidence="2" key="1">
    <citation type="submission" date="2019-02" db="EMBL/GenBank/DDBJ databases">
        <authorList>
            <person name="Gruber-Vodicka R. H."/>
            <person name="Seah K. B. B."/>
        </authorList>
    </citation>
    <scope>NUCLEOTIDE SEQUENCE</scope>
    <source>
        <strain evidence="2">BECK_BZ199</strain>
    </source>
</reference>
<feature type="compositionally biased region" description="Polar residues" evidence="1">
    <location>
        <begin position="32"/>
        <end position="47"/>
    </location>
</feature>
<protein>
    <submittedName>
        <fullName evidence="2">Uncharacterized protein</fullName>
    </submittedName>
</protein>
<feature type="compositionally biased region" description="Basic and acidic residues" evidence="1">
    <location>
        <begin position="48"/>
        <end position="59"/>
    </location>
</feature>
<gene>
    <name evidence="2" type="ORF">BECKMB1821I_GA0114274_106414</name>
</gene>
<feature type="region of interest" description="Disordered" evidence="1">
    <location>
        <begin position="25"/>
        <end position="75"/>
    </location>
</feature>
<evidence type="ECO:0000313" key="2">
    <source>
        <dbReference type="EMBL" id="VFK34211.1"/>
    </source>
</evidence>
<name>A0A450XY32_9GAMM</name>
<organism evidence="2">
    <name type="scientific">Candidatus Kentrum sp. MB</name>
    <dbReference type="NCBI Taxonomy" id="2138164"/>
    <lineage>
        <taxon>Bacteria</taxon>
        <taxon>Pseudomonadati</taxon>
        <taxon>Pseudomonadota</taxon>
        <taxon>Gammaproteobacteria</taxon>
        <taxon>Candidatus Kentrum</taxon>
    </lineage>
</organism>
<dbReference type="EMBL" id="CAADFQ010000064">
    <property type="protein sequence ID" value="VFK34211.1"/>
    <property type="molecule type" value="Genomic_DNA"/>
</dbReference>
<dbReference type="AlphaFoldDB" id="A0A450XY32"/>
<evidence type="ECO:0000256" key="1">
    <source>
        <dbReference type="SAM" id="MobiDB-lite"/>
    </source>
</evidence>
<sequence length="75" mass="8223">MSRNPGSPELLLIAEGERGIQLLRHGRGNPDTELSWSRTFGSGSTSARHTDIEARRGDLETGLGRSQVLGQQDHR</sequence>
<accession>A0A450XY32</accession>
<proteinExistence type="predicted"/>